<evidence type="ECO:0000313" key="2">
    <source>
        <dbReference type="EMBL" id="OGK18104.1"/>
    </source>
</evidence>
<dbReference type="PROSITE" id="PS00018">
    <property type="entry name" value="EF_HAND_1"/>
    <property type="match status" value="1"/>
</dbReference>
<dbReference type="SUPFAM" id="SSF53300">
    <property type="entry name" value="vWA-like"/>
    <property type="match status" value="1"/>
</dbReference>
<dbReference type="InterPro" id="IPR018247">
    <property type="entry name" value="EF_Hand_1_Ca_BS"/>
</dbReference>
<feature type="region of interest" description="Disordered" evidence="1">
    <location>
        <begin position="334"/>
        <end position="374"/>
    </location>
</feature>
<dbReference type="EMBL" id="MFZH01000037">
    <property type="protein sequence ID" value="OGK18104.1"/>
    <property type="molecule type" value="Genomic_DNA"/>
</dbReference>
<name>A0A1F7GH28_9BACT</name>
<sequence>MKILNTRRGEVALTFTLISLFLMTVGTFAGLKINQTQDIRSKAAGAVCGKICSNNSQCGTDTTSNSLTVCDFSQTPHLCIPVRSPGNPSCTDGLKNCNESCKKDEDCNGQDKNNVWAQPFYLKCDQRTRTCQQRYTNDARFCPGYISPTPRTGSGGTGGGTGGVPLPGPTDGAFRSQVMSCGVGFRVVRDPVIEKITLTSTTGSGQYNIGTADLTIPSTATRTSPIGYRMWTLDPGDPSNNLTIEWNPGTNYPGTGAPKGSLHVQVKSGNSSNPNSKIDPQIDFYYFKNLPSWLKSGEPVIISFSYYVTSGLQNKPTRTDHTIQSRSNACQGTITITPTRTPTPTKIPSITPTKTPTPTRTPTPTKPPPPSATPTIRSCATQIDFIIDASKSVQDELKNYQQRITAAVHSYGYPQDRITFTTRFFARDIHAKSAVSTPTTFNFPVQAGLNWTNLKAALESITAPTFLITDGLPSVVAYGNSADSTCVYGRGDYMSNPANRNHTADGCSPNEATGGLNSNIQSCARICSTKKYSDAYTDSLVTANKSKTYGIFVNTGAYAYKPFLISVSQQVLEVSDLPGKIHEIFDDICNRGVPAGTPPSDGGAGPLNFQSSYSISNTSTTKTIETVYIKSCDSSGNNCQETERPVAIGPQSTSKFTQALPDSASSGLDLLTCDIGYSDGTRLPCPAKNIGQNSGLQFNLSANGSGVTGKIQSFLEASDLNHDGIVNGLDFAQCVGQINGNGVKSCDIMSDDQVNAQDISVLLDNVGKTTSQ</sequence>
<protein>
    <recommendedName>
        <fullName evidence="4">EF-hand domain-containing protein</fullName>
    </recommendedName>
</protein>
<proteinExistence type="predicted"/>
<dbReference type="AlphaFoldDB" id="A0A1F7GH28"/>
<gene>
    <name evidence="2" type="ORF">A2799_04670</name>
</gene>
<dbReference type="InterPro" id="IPR036465">
    <property type="entry name" value="vWFA_dom_sf"/>
</dbReference>
<accession>A0A1F7GH28</accession>
<feature type="compositionally biased region" description="Pro residues" evidence="1">
    <location>
        <begin position="359"/>
        <end position="372"/>
    </location>
</feature>
<organism evidence="2 3">
    <name type="scientific">Candidatus Roizmanbacteria bacterium RIFCSPHIGHO2_01_FULL_39_24</name>
    <dbReference type="NCBI Taxonomy" id="1802032"/>
    <lineage>
        <taxon>Bacteria</taxon>
        <taxon>Candidatus Roizmaniibacteriota</taxon>
    </lineage>
</organism>
<reference evidence="2 3" key="1">
    <citation type="journal article" date="2016" name="Nat. Commun.">
        <title>Thousands of microbial genomes shed light on interconnected biogeochemical processes in an aquifer system.</title>
        <authorList>
            <person name="Anantharaman K."/>
            <person name="Brown C.T."/>
            <person name="Hug L.A."/>
            <person name="Sharon I."/>
            <person name="Castelle C.J."/>
            <person name="Probst A.J."/>
            <person name="Thomas B.C."/>
            <person name="Singh A."/>
            <person name="Wilkins M.J."/>
            <person name="Karaoz U."/>
            <person name="Brodie E.L."/>
            <person name="Williams K.H."/>
            <person name="Hubbard S.S."/>
            <person name="Banfield J.F."/>
        </authorList>
    </citation>
    <scope>NUCLEOTIDE SEQUENCE [LARGE SCALE GENOMIC DNA]</scope>
</reference>
<dbReference type="Proteomes" id="UP000176850">
    <property type="component" value="Unassembled WGS sequence"/>
</dbReference>
<evidence type="ECO:0000256" key="1">
    <source>
        <dbReference type="SAM" id="MobiDB-lite"/>
    </source>
</evidence>
<evidence type="ECO:0000313" key="3">
    <source>
        <dbReference type="Proteomes" id="UP000176850"/>
    </source>
</evidence>
<feature type="compositionally biased region" description="Low complexity" evidence="1">
    <location>
        <begin position="334"/>
        <end position="358"/>
    </location>
</feature>
<comment type="caution">
    <text evidence="2">The sequence shown here is derived from an EMBL/GenBank/DDBJ whole genome shotgun (WGS) entry which is preliminary data.</text>
</comment>
<evidence type="ECO:0008006" key="4">
    <source>
        <dbReference type="Google" id="ProtNLM"/>
    </source>
</evidence>